<dbReference type="GO" id="GO:0005886">
    <property type="term" value="C:plasma membrane"/>
    <property type="evidence" value="ECO:0007669"/>
    <property type="project" value="TreeGrafter"/>
</dbReference>
<dbReference type="InterPro" id="IPR001206">
    <property type="entry name" value="Diacylglycerol_kinase_cat_dom"/>
</dbReference>
<dbReference type="Pfam" id="PF00781">
    <property type="entry name" value="DAGK_cat"/>
    <property type="match status" value="1"/>
</dbReference>
<dbReference type="InterPro" id="IPR037607">
    <property type="entry name" value="DGK"/>
</dbReference>
<keyword evidence="3" id="KW-1185">Reference proteome</keyword>
<comment type="caution">
    <text evidence="2">The sequence shown here is derived from an EMBL/GenBank/DDBJ whole genome shotgun (WGS) entry which is preliminary data.</text>
</comment>
<evidence type="ECO:0000259" key="1">
    <source>
        <dbReference type="PROSITE" id="PS50146"/>
    </source>
</evidence>
<dbReference type="GO" id="GO:0007165">
    <property type="term" value="P:signal transduction"/>
    <property type="evidence" value="ECO:0007669"/>
    <property type="project" value="InterPro"/>
</dbReference>
<sequence length="64" mass="6677">MYGAPGMTAMPPPPGPLTPALLVSADKANLARRPPVAILPLGTGNDLARCLRWGGDLNSKVLRE</sequence>
<gene>
    <name evidence="2" type="primary">DGKG_1</name>
    <name evidence="2" type="ORF">EYF80_047879</name>
</gene>
<keyword evidence="2" id="KW-0418">Kinase</keyword>
<dbReference type="InterPro" id="IPR016064">
    <property type="entry name" value="NAD/diacylglycerol_kinase_sf"/>
</dbReference>
<organism evidence="2 3">
    <name type="scientific">Liparis tanakae</name>
    <name type="common">Tanaka's snailfish</name>
    <dbReference type="NCBI Taxonomy" id="230148"/>
    <lineage>
        <taxon>Eukaryota</taxon>
        <taxon>Metazoa</taxon>
        <taxon>Chordata</taxon>
        <taxon>Craniata</taxon>
        <taxon>Vertebrata</taxon>
        <taxon>Euteleostomi</taxon>
        <taxon>Actinopterygii</taxon>
        <taxon>Neopterygii</taxon>
        <taxon>Teleostei</taxon>
        <taxon>Neoteleostei</taxon>
        <taxon>Acanthomorphata</taxon>
        <taxon>Eupercaria</taxon>
        <taxon>Perciformes</taxon>
        <taxon>Cottioidei</taxon>
        <taxon>Cottales</taxon>
        <taxon>Liparidae</taxon>
        <taxon>Liparis</taxon>
    </lineage>
</organism>
<evidence type="ECO:0000313" key="3">
    <source>
        <dbReference type="Proteomes" id="UP000314294"/>
    </source>
</evidence>
<dbReference type="PANTHER" id="PTHR11255:SF48">
    <property type="entry name" value="DIACYLGLYCEROL KINASE 1"/>
    <property type="match status" value="1"/>
</dbReference>
<keyword evidence="2" id="KW-0808">Transferase</keyword>
<dbReference type="Gene3D" id="3.40.50.10330">
    <property type="entry name" value="Probable inorganic polyphosphate/atp-NAD kinase, domain 1"/>
    <property type="match status" value="1"/>
</dbReference>
<proteinExistence type="predicted"/>
<dbReference type="AlphaFoldDB" id="A0A4Z2FLE1"/>
<dbReference type="OrthoDB" id="242257at2759"/>
<dbReference type="PROSITE" id="PS50146">
    <property type="entry name" value="DAGK"/>
    <property type="match status" value="1"/>
</dbReference>
<dbReference type="GO" id="GO:0004143">
    <property type="term" value="F:ATP-dependent diacylglycerol kinase activity"/>
    <property type="evidence" value="ECO:0007669"/>
    <property type="project" value="InterPro"/>
</dbReference>
<feature type="domain" description="DAGKc" evidence="1">
    <location>
        <begin position="19"/>
        <end position="64"/>
    </location>
</feature>
<dbReference type="InterPro" id="IPR017438">
    <property type="entry name" value="ATP-NAD_kinase_N"/>
</dbReference>
<dbReference type="EMBL" id="SRLO01001071">
    <property type="protein sequence ID" value="TNN41958.1"/>
    <property type="molecule type" value="Genomic_DNA"/>
</dbReference>
<evidence type="ECO:0000313" key="2">
    <source>
        <dbReference type="EMBL" id="TNN41958.1"/>
    </source>
</evidence>
<dbReference type="Proteomes" id="UP000314294">
    <property type="component" value="Unassembled WGS sequence"/>
</dbReference>
<accession>A0A4Z2FLE1</accession>
<protein>
    <submittedName>
        <fullName evidence="2">Diacylglycerol kinase gamma</fullName>
    </submittedName>
</protein>
<dbReference type="PANTHER" id="PTHR11255">
    <property type="entry name" value="DIACYLGLYCEROL KINASE"/>
    <property type="match status" value="1"/>
</dbReference>
<dbReference type="SUPFAM" id="SSF111331">
    <property type="entry name" value="NAD kinase/diacylglycerol kinase-like"/>
    <property type="match status" value="1"/>
</dbReference>
<name>A0A4Z2FLE1_9TELE</name>
<reference evidence="2 3" key="1">
    <citation type="submission" date="2019-03" db="EMBL/GenBank/DDBJ databases">
        <title>First draft genome of Liparis tanakae, snailfish: a comprehensive survey of snailfish specific genes.</title>
        <authorList>
            <person name="Kim W."/>
            <person name="Song I."/>
            <person name="Jeong J.-H."/>
            <person name="Kim D."/>
            <person name="Kim S."/>
            <person name="Ryu S."/>
            <person name="Song J.Y."/>
            <person name="Lee S.K."/>
        </authorList>
    </citation>
    <scope>NUCLEOTIDE SEQUENCE [LARGE SCALE GENOMIC DNA]</scope>
    <source>
        <tissue evidence="2">Muscle</tissue>
    </source>
</reference>